<dbReference type="Pfam" id="PF20151">
    <property type="entry name" value="DUF6533"/>
    <property type="match status" value="1"/>
</dbReference>
<feature type="transmembrane region" description="Helical" evidence="1">
    <location>
        <begin position="6"/>
        <end position="25"/>
    </location>
</feature>
<feature type="transmembrane region" description="Helical" evidence="1">
    <location>
        <begin position="115"/>
        <end position="135"/>
    </location>
</feature>
<dbReference type="EMBL" id="JACAZI010000010">
    <property type="protein sequence ID" value="KAF7350301.1"/>
    <property type="molecule type" value="Genomic_DNA"/>
</dbReference>
<reference evidence="3" key="1">
    <citation type="submission" date="2020-05" db="EMBL/GenBank/DDBJ databases">
        <title>Mycena genomes resolve the evolution of fungal bioluminescence.</title>
        <authorList>
            <person name="Tsai I.J."/>
        </authorList>
    </citation>
    <scope>NUCLEOTIDE SEQUENCE</scope>
    <source>
        <strain evidence="3">CCC161011</strain>
    </source>
</reference>
<sequence>MVPLTQYYFGLISLTILFYDFALTLNDEIRTYWGTHTTLASVLFYLNRYVSMVGNTVPIVMENLWTTGNDYDPHKIQACRAVQTFHQYFSIIAQIFVAGLLIMRTYALYERNRKVLIFTTGITLTAVIVGAYILFSGKGEFRHRQLGVCQDWLRQWFGYRRESSAGFGLGWVGMLVFDMAIFVLTTWKALALSKEQRGGHSLFTILIRDGSIFFFVMMAANGSNILTFFYAGLHTRGVATTFTNVISSVMISRLMLNLRLHAVEPPMRTGESTTLYDPHPPFSTVIEPYYHPSTHFSDDSRLYDGRLGEDDIQLEEIRSSARRKP</sequence>
<keyword evidence="1" id="KW-0812">Transmembrane</keyword>
<dbReference type="InterPro" id="IPR045340">
    <property type="entry name" value="DUF6533"/>
</dbReference>
<evidence type="ECO:0000313" key="3">
    <source>
        <dbReference type="EMBL" id="KAF7350301.1"/>
    </source>
</evidence>
<evidence type="ECO:0000256" key="1">
    <source>
        <dbReference type="SAM" id="Phobius"/>
    </source>
</evidence>
<comment type="caution">
    <text evidence="3">The sequence shown here is derived from an EMBL/GenBank/DDBJ whole genome shotgun (WGS) entry which is preliminary data.</text>
</comment>
<dbReference type="AlphaFoldDB" id="A0A8H6Y1J4"/>
<organism evidence="3 4">
    <name type="scientific">Mycena venus</name>
    <dbReference type="NCBI Taxonomy" id="2733690"/>
    <lineage>
        <taxon>Eukaryota</taxon>
        <taxon>Fungi</taxon>
        <taxon>Dikarya</taxon>
        <taxon>Basidiomycota</taxon>
        <taxon>Agaricomycotina</taxon>
        <taxon>Agaricomycetes</taxon>
        <taxon>Agaricomycetidae</taxon>
        <taxon>Agaricales</taxon>
        <taxon>Marasmiineae</taxon>
        <taxon>Mycenaceae</taxon>
        <taxon>Mycena</taxon>
    </lineage>
</organism>
<protein>
    <recommendedName>
        <fullName evidence="2">DUF6533 domain-containing protein</fullName>
    </recommendedName>
</protein>
<keyword evidence="4" id="KW-1185">Reference proteome</keyword>
<name>A0A8H6Y1J4_9AGAR</name>
<gene>
    <name evidence="3" type="ORF">MVEN_01334200</name>
</gene>
<proteinExistence type="predicted"/>
<feature type="transmembrane region" description="Helical" evidence="1">
    <location>
        <begin position="169"/>
        <end position="191"/>
    </location>
</feature>
<feature type="transmembrane region" description="Helical" evidence="1">
    <location>
        <begin position="46"/>
        <end position="65"/>
    </location>
</feature>
<feature type="transmembrane region" description="Helical" evidence="1">
    <location>
        <begin position="85"/>
        <end position="103"/>
    </location>
</feature>
<evidence type="ECO:0000313" key="4">
    <source>
        <dbReference type="Proteomes" id="UP000620124"/>
    </source>
</evidence>
<feature type="domain" description="DUF6533" evidence="2">
    <location>
        <begin position="8"/>
        <end position="52"/>
    </location>
</feature>
<keyword evidence="1" id="KW-0472">Membrane</keyword>
<keyword evidence="1" id="KW-1133">Transmembrane helix</keyword>
<evidence type="ECO:0000259" key="2">
    <source>
        <dbReference type="Pfam" id="PF20151"/>
    </source>
</evidence>
<dbReference type="Proteomes" id="UP000620124">
    <property type="component" value="Unassembled WGS sequence"/>
</dbReference>
<dbReference type="OrthoDB" id="3261349at2759"/>
<feature type="transmembrane region" description="Helical" evidence="1">
    <location>
        <begin position="212"/>
        <end position="231"/>
    </location>
</feature>
<accession>A0A8H6Y1J4</accession>